<comment type="caution">
    <text evidence="3">The sequence shown here is derived from an EMBL/GenBank/DDBJ whole genome shotgun (WGS) entry which is preliminary data.</text>
</comment>
<name>A0A5N6PRU4_9ASTR</name>
<dbReference type="AlphaFoldDB" id="A0A5N6PRU4"/>
<feature type="compositionally biased region" description="Acidic residues" evidence="2">
    <location>
        <begin position="14"/>
        <end position="41"/>
    </location>
</feature>
<accession>A0A5N6PRU4</accession>
<sequence>MAEMAILLFITNLEDPEEDDLEEDPEADPQEDPGEDPDEESFDRMPPTLRAPKRPRFEVEQLAQELRDVNARHAELCSVVNRMETDITQLTTHVQEEEHRAEIAEGRLIELEAQVASDFEEEEELVPAQDADADSDVDSMIEDA</sequence>
<evidence type="ECO:0000313" key="3">
    <source>
        <dbReference type="EMBL" id="KAD6796166.1"/>
    </source>
</evidence>
<proteinExistence type="predicted"/>
<keyword evidence="4" id="KW-1185">Reference proteome</keyword>
<protein>
    <submittedName>
        <fullName evidence="3">Uncharacterized protein</fullName>
    </submittedName>
</protein>
<evidence type="ECO:0000256" key="1">
    <source>
        <dbReference type="SAM" id="Coils"/>
    </source>
</evidence>
<reference evidence="3 4" key="1">
    <citation type="submission" date="2019-05" db="EMBL/GenBank/DDBJ databases">
        <title>Mikania micrantha, genome provides insights into the molecular mechanism of rapid growth.</title>
        <authorList>
            <person name="Liu B."/>
        </authorList>
    </citation>
    <scope>NUCLEOTIDE SEQUENCE [LARGE SCALE GENOMIC DNA]</scope>
    <source>
        <strain evidence="3">NLD-2019</strain>
        <tissue evidence="3">Leaf</tissue>
    </source>
</reference>
<keyword evidence="1" id="KW-0175">Coiled coil</keyword>
<dbReference type="EMBL" id="SZYD01000003">
    <property type="protein sequence ID" value="KAD6796166.1"/>
    <property type="molecule type" value="Genomic_DNA"/>
</dbReference>
<feature type="coiled-coil region" evidence="1">
    <location>
        <begin position="80"/>
        <end position="114"/>
    </location>
</feature>
<organism evidence="3 4">
    <name type="scientific">Mikania micrantha</name>
    <name type="common">bitter vine</name>
    <dbReference type="NCBI Taxonomy" id="192012"/>
    <lineage>
        <taxon>Eukaryota</taxon>
        <taxon>Viridiplantae</taxon>
        <taxon>Streptophyta</taxon>
        <taxon>Embryophyta</taxon>
        <taxon>Tracheophyta</taxon>
        <taxon>Spermatophyta</taxon>
        <taxon>Magnoliopsida</taxon>
        <taxon>eudicotyledons</taxon>
        <taxon>Gunneridae</taxon>
        <taxon>Pentapetalae</taxon>
        <taxon>asterids</taxon>
        <taxon>campanulids</taxon>
        <taxon>Asterales</taxon>
        <taxon>Asteraceae</taxon>
        <taxon>Asteroideae</taxon>
        <taxon>Heliantheae alliance</taxon>
        <taxon>Eupatorieae</taxon>
        <taxon>Mikania</taxon>
    </lineage>
</organism>
<gene>
    <name evidence="3" type="ORF">E3N88_07062</name>
</gene>
<evidence type="ECO:0000256" key="2">
    <source>
        <dbReference type="SAM" id="MobiDB-lite"/>
    </source>
</evidence>
<evidence type="ECO:0000313" key="4">
    <source>
        <dbReference type="Proteomes" id="UP000326396"/>
    </source>
</evidence>
<feature type="region of interest" description="Disordered" evidence="2">
    <location>
        <begin position="119"/>
        <end position="144"/>
    </location>
</feature>
<dbReference type="Proteomes" id="UP000326396">
    <property type="component" value="Linkage Group LG11"/>
</dbReference>
<feature type="region of interest" description="Disordered" evidence="2">
    <location>
        <begin position="10"/>
        <end position="56"/>
    </location>
</feature>